<proteinExistence type="predicted"/>
<dbReference type="EMBL" id="CM009304">
    <property type="protein sequence ID" value="RQP00655.1"/>
    <property type="molecule type" value="Genomic_DNA"/>
</dbReference>
<reference evidence="1 2" key="1">
    <citation type="journal article" date="2006" name="Science">
        <title>The genome of black cottonwood, Populus trichocarpa (Torr. &amp; Gray).</title>
        <authorList>
            <person name="Tuskan G.A."/>
            <person name="Difazio S."/>
            <person name="Jansson S."/>
            <person name="Bohlmann J."/>
            <person name="Grigoriev I."/>
            <person name="Hellsten U."/>
            <person name="Putnam N."/>
            <person name="Ralph S."/>
            <person name="Rombauts S."/>
            <person name="Salamov A."/>
            <person name="Schein J."/>
            <person name="Sterck L."/>
            <person name="Aerts A."/>
            <person name="Bhalerao R.R."/>
            <person name="Bhalerao R.P."/>
            <person name="Blaudez D."/>
            <person name="Boerjan W."/>
            <person name="Brun A."/>
            <person name="Brunner A."/>
            <person name="Busov V."/>
            <person name="Campbell M."/>
            <person name="Carlson J."/>
            <person name="Chalot M."/>
            <person name="Chapman J."/>
            <person name="Chen G.L."/>
            <person name="Cooper D."/>
            <person name="Coutinho P.M."/>
            <person name="Couturier J."/>
            <person name="Covert S."/>
            <person name="Cronk Q."/>
            <person name="Cunningham R."/>
            <person name="Davis J."/>
            <person name="Degroeve S."/>
            <person name="Dejardin A."/>
            <person name="Depamphilis C."/>
            <person name="Detter J."/>
            <person name="Dirks B."/>
            <person name="Dubchak I."/>
            <person name="Duplessis S."/>
            <person name="Ehlting J."/>
            <person name="Ellis B."/>
            <person name="Gendler K."/>
            <person name="Goodstein D."/>
            <person name="Gribskov M."/>
            <person name="Grimwood J."/>
            <person name="Groover A."/>
            <person name="Gunter L."/>
            <person name="Hamberger B."/>
            <person name="Heinze B."/>
            <person name="Helariutta Y."/>
            <person name="Henrissat B."/>
            <person name="Holligan D."/>
            <person name="Holt R."/>
            <person name="Huang W."/>
            <person name="Islam-Faridi N."/>
            <person name="Jones S."/>
            <person name="Jones-Rhoades M."/>
            <person name="Jorgensen R."/>
            <person name="Joshi C."/>
            <person name="Kangasjarvi J."/>
            <person name="Karlsson J."/>
            <person name="Kelleher C."/>
            <person name="Kirkpatrick R."/>
            <person name="Kirst M."/>
            <person name="Kohler A."/>
            <person name="Kalluri U."/>
            <person name="Larimer F."/>
            <person name="Leebens-Mack J."/>
            <person name="Leple J.C."/>
            <person name="Locascio P."/>
            <person name="Lou Y."/>
            <person name="Lucas S."/>
            <person name="Martin F."/>
            <person name="Montanini B."/>
            <person name="Napoli C."/>
            <person name="Nelson D.R."/>
            <person name="Nelson C."/>
            <person name="Nieminen K."/>
            <person name="Nilsson O."/>
            <person name="Pereda V."/>
            <person name="Peter G."/>
            <person name="Philippe R."/>
            <person name="Pilate G."/>
            <person name="Poliakov A."/>
            <person name="Razumovskaya J."/>
            <person name="Richardson P."/>
            <person name="Rinaldi C."/>
            <person name="Ritland K."/>
            <person name="Rouze P."/>
            <person name="Ryaboy D."/>
            <person name="Schmutz J."/>
            <person name="Schrader J."/>
            <person name="Segerman B."/>
            <person name="Shin H."/>
            <person name="Siddiqui A."/>
            <person name="Sterky F."/>
            <person name="Terry A."/>
            <person name="Tsai C.J."/>
            <person name="Uberbacher E."/>
            <person name="Unneberg P."/>
            <person name="Vahala J."/>
            <person name="Wall K."/>
            <person name="Wessler S."/>
            <person name="Yang G."/>
            <person name="Yin T."/>
            <person name="Douglas C."/>
            <person name="Marra M."/>
            <person name="Sandberg G."/>
            <person name="Van de Peer Y."/>
            <person name="Rokhsar D."/>
        </authorList>
    </citation>
    <scope>NUCLEOTIDE SEQUENCE [LARGE SCALE GENOMIC DNA]</scope>
    <source>
        <strain evidence="2">cv. Nisqually</strain>
    </source>
</reference>
<accession>A0A3N7HTK3</accession>
<keyword evidence="2" id="KW-1185">Reference proteome</keyword>
<protein>
    <submittedName>
        <fullName evidence="1">Uncharacterized protein</fullName>
    </submittedName>
</protein>
<gene>
    <name evidence="1" type="ORF">POPTR_015G058750</name>
</gene>
<dbReference type="Proteomes" id="UP000006729">
    <property type="component" value="Chromosome 15"/>
</dbReference>
<organism evidence="1 2">
    <name type="scientific">Populus trichocarpa</name>
    <name type="common">Western balsam poplar</name>
    <name type="synonym">Populus balsamifera subsp. trichocarpa</name>
    <dbReference type="NCBI Taxonomy" id="3694"/>
    <lineage>
        <taxon>Eukaryota</taxon>
        <taxon>Viridiplantae</taxon>
        <taxon>Streptophyta</taxon>
        <taxon>Embryophyta</taxon>
        <taxon>Tracheophyta</taxon>
        <taxon>Spermatophyta</taxon>
        <taxon>Magnoliopsida</taxon>
        <taxon>eudicotyledons</taxon>
        <taxon>Gunneridae</taxon>
        <taxon>Pentapetalae</taxon>
        <taxon>rosids</taxon>
        <taxon>fabids</taxon>
        <taxon>Malpighiales</taxon>
        <taxon>Salicaceae</taxon>
        <taxon>Saliceae</taxon>
        <taxon>Populus</taxon>
    </lineage>
</organism>
<name>A0A3N7HTK3_POPTR</name>
<dbReference type="AlphaFoldDB" id="A0A3N7HTK3"/>
<dbReference type="InParanoid" id="A0A3N7HTK3"/>
<evidence type="ECO:0000313" key="2">
    <source>
        <dbReference type="Proteomes" id="UP000006729"/>
    </source>
</evidence>
<evidence type="ECO:0000313" key="1">
    <source>
        <dbReference type="EMBL" id="RQP00655.1"/>
    </source>
</evidence>
<sequence>MRPLSIIQKGKEVRAERVELQPLVMSPDSHSALVEHCKKILKCQENVTLLG</sequence>